<sequence>MYDGGKILTGLIIGIALFTLPFWFNLGKAAKIPEPKLTPKAEKAKFCVESKEYMQAEHMALLDKWRDWVVRDGNRIYVGLHDKKYEMSLQNTCMDCHSNKKKFCDECHNYVDVTPYCWECHIEPKEEEEK</sequence>
<dbReference type="SUPFAM" id="SSF48695">
    <property type="entry name" value="Multiheme cytochromes"/>
    <property type="match status" value="1"/>
</dbReference>
<dbReference type="InterPro" id="IPR047668">
    <property type="entry name" value="DsrJ"/>
</dbReference>
<dbReference type="InterPro" id="IPR036280">
    <property type="entry name" value="Multihaem_cyt_sf"/>
</dbReference>
<gene>
    <name evidence="2" type="primary">hmeE</name>
    <name evidence="2" type="ORF">HS1_002293</name>
</gene>
<keyword evidence="1" id="KW-1133">Transmembrane helix</keyword>
<evidence type="ECO:0000313" key="3">
    <source>
        <dbReference type="Proteomes" id="UP000070560"/>
    </source>
</evidence>
<feature type="transmembrane region" description="Helical" evidence="1">
    <location>
        <begin position="6"/>
        <end position="26"/>
    </location>
</feature>
<protein>
    <submittedName>
        <fullName evidence="2">Hdr-like menaquinol oxidoreductase complex, subunit E</fullName>
    </submittedName>
</protein>
<dbReference type="EMBL" id="CP013015">
    <property type="protein sequence ID" value="AMM42077.1"/>
    <property type="molecule type" value="Genomic_DNA"/>
</dbReference>
<evidence type="ECO:0000256" key="1">
    <source>
        <dbReference type="SAM" id="Phobius"/>
    </source>
</evidence>
<proteinExistence type="predicted"/>
<dbReference type="AlphaFoldDB" id="A0A7U4QMH6"/>
<accession>A0A7U4QMH6</accession>
<dbReference type="OrthoDB" id="9790557at2"/>
<dbReference type="RefSeq" id="WP_066065625.1">
    <property type="nucleotide sequence ID" value="NZ_CP013015.1"/>
</dbReference>
<name>A0A7U4QMH6_DESA2</name>
<reference evidence="2 3" key="1">
    <citation type="submission" date="2015-10" db="EMBL/GenBank/DDBJ databases">
        <title>Candidatus Desulfofervidus auxilii, a hydrogenotrophic sulfate-reducing bacterium involved in the thermophilic anaerobic oxidation of methane.</title>
        <authorList>
            <person name="Krukenberg V."/>
            <person name="Richter M."/>
            <person name="Wegener G."/>
        </authorList>
    </citation>
    <scope>NUCLEOTIDE SEQUENCE [LARGE SCALE GENOMIC DNA]</scope>
    <source>
        <strain evidence="2 3">HS1</strain>
    </source>
</reference>
<evidence type="ECO:0000313" key="2">
    <source>
        <dbReference type="EMBL" id="AMM42077.1"/>
    </source>
</evidence>
<dbReference type="NCBIfam" id="NF038038">
    <property type="entry name" value="cytoc_DsrJ"/>
    <property type="match status" value="1"/>
</dbReference>
<keyword evidence="1" id="KW-0472">Membrane</keyword>
<keyword evidence="1" id="KW-0812">Transmembrane</keyword>
<dbReference type="Proteomes" id="UP000070560">
    <property type="component" value="Chromosome"/>
</dbReference>
<keyword evidence="3" id="KW-1185">Reference proteome</keyword>
<organism evidence="2 3">
    <name type="scientific">Desulfofervidus auxilii</name>
    <dbReference type="NCBI Taxonomy" id="1621989"/>
    <lineage>
        <taxon>Bacteria</taxon>
        <taxon>Pseudomonadati</taxon>
        <taxon>Thermodesulfobacteriota</taxon>
        <taxon>Candidatus Desulfofervidia</taxon>
        <taxon>Candidatus Desulfofervidales</taxon>
        <taxon>Candidatus Desulfofervidaceae</taxon>
        <taxon>Candidatus Desulfofervidus</taxon>
    </lineage>
</organism>
<dbReference type="KEGG" id="daw:HS1_002293"/>